<feature type="transmembrane region" description="Helical" evidence="1">
    <location>
        <begin position="23"/>
        <end position="43"/>
    </location>
</feature>
<keyword evidence="1" id="KW-1133">Transmembrane helix</keyword>
<feature type="transmembrane region" description="Helical" evidence="1">
    <location>
        <begin position="194"/>
        <end position="216"/>
    </location>
</feature>
<evidence type="ECO:0000313" key="3">
    <source>
        <dbReference type="Proteomes" id="UP000295278"/>
    </source>
</evidence>
<dbReference type="Proteomes" id="UP000295278">
    <property type="component" value="Unassembled WGS sequence"/>
</dbReference>
<accession>A0A4R5APQ2</accession>
<feature type="transmembrane region" description="Helical" evidence="1">
    <location>
        <begin position="312"/>
        <end position="332"/>
    </location>
</feature>
<feature type="transmembrane region" description="Helical" evidence="1">
    <location>
        <begin position="78"/>
        <end position="96"/>
    </location>
</feature>
<sequence length="342" mass="41069">MTERKKTIKKKTIKVELPFYKKWSTYFYILGFFLLMFLIYIIYRVQVSERKLFTLSFIPLLLGIIYENKRLSTDWKIIALKILGSLILSFFAFLPGKHERNYNFESHIEAWPFTFLAFFILISVIFHDKKVVPKLTEGITLIQSISIIYWIFDYNFFENLNLFSLSLISISFLISFYSLIHAFTYIPLSRNHRLFLSIWSSMIMIIFATEHIFSVFNSQNIEDTDAVNGSILTLEYFILGISSMYILQNFLMVAEYLPSRNRFYDKTHMNDIKAMNKTHIERYSEKQVMKFDSFLCLLYCSSFYFINYKYQIIYRQTAIWIIILTLPYFIYLREKIYPENET</sequence>
<feature type="transmembrane region" description="Helical" evidence="1">
    <location>
        <begin position="288"/>
        <end position="306"/>
    </location>
</feature>
<name>A0A4R5APQ2_9FLAO</name>
<keyword evidence="1" id="KW-0472">Membrane</keyword>
<feature type="transmembrane region" description="Helical" evidence="1">
    <location>
        <begin position="236"/>
        <end position="257"/>
    </location>
</feature>
<dbReference type="RefSeq" id="WP_131910867.1">
    <property type="nucleotide sequence ID" value="NZ_SMFM01000014.1"/>
</dbReference>
<keyword evidence="1" id="KW-0812">Transmembrane</keyword>
<proteinExistence type="predicted"/>
<feature type="transmembrane region" description="Helical" evidence="1">
    <location>
        <begin position="138"/>
        <end position="157"/>
    </location>
</feature>
<comment type="caution">
    <text evidence="2">The sequence shown here is derived from an EMBL/GenBank/DDBJ whole genome shotgun (WGS) entry which is preliminary data.</text>
</comment>
<keyword evidence="3" id="KW-1185">Reference proteome</keyword>
<reference evidence="2 3" key="1">
    <citation type="submission" date="2019-03" db="EMBL/GenBank/DDBJ databases">
        <title>Flavobacterium AT-3-2 sp. nov., isolated from arctic soil.</title>
        <authorList>
            <person name="Chaudhary D.K."/>
        </authorList>
    </citation>
    <scope>NUCLEOTIDE SEQUENCE [LARGE SCALE GENOMIC DNA]</scope>
    <source>
        <strain evidence="2 3">AT-3-2</strain>
    </source>
</reference>
<evidence type="ECO:0000313" key="2">
    <source>
        <dbReference type="EMBL" id="TDD73790.1"/>
    </source>
</evidence>
<feature type="transmembrane region" description="Helical" evidence="1">
    <location>
        <begin position="163"/>
        <end position="182"/>
    </location>
</feature>
<gene>
    <name evidence="2" type="ORF">E0F89_16775</name>
</gene>
<dbReference type="EMBL" id="SMFM01000014">
    <property type="protein sequence ID" value="TDD73790.1"/>
    <property type="molecule type" value="Genomic_DNA"/>
</dbReference>
<dbReference type="AlphaFoldDB" id="A0A4R5APQ2"/>
<protein>
    <submittedName>
        <fullName evidence="2">Uncharacterized protein</fullName>
    </submittedName>
</protein>
<organism evidence="2 3">
    <name type="scientific">Flavobacterium caseinilyticum</name>
    <dbReference type="NCBI Taxonomy" id="2541732"/>
    <lineage>
        <taxon>Bacteria</taxon>
        <taxon>Pseudomonadati</taxon>
        <taxon>Bacteroidota</taxon>
        <taxon>Flavobacteriia</taxon>
        <taxon>Flavobacteriales</taxon>
        <taxon>Flavobacteriaceae</taxon>
        <taxon>Flavobacterium</taxon>
    </lineage>
</organism>
<evidence type="ECO:0000256" key="1">
    <source>
        <dbReference type="SAM" id="Phobius"/>
    </source>
</evidence>
<feature type="transmembrane region" description="Helical" evidence="1">
    <location>
        <begin position="49"/>
        <end position="66"/>
    </location>
</feature>
<dbReference type="OrthoDB" id="793644at2"/>
<feature type="transmembrane region" description="Helical" evidence="1">
    <location>
        <begin position="108"/>
        <end position="126"/>
    </location>
</feature>